<protein>
    <recommendedName>
        <fullName evidence="4">DUF1350 domain-containing protein</fullName>
    </recommendedName>
</protein>
<evidence type="ECO:0008006" key="4">
    <source>
        <dbReference type="Google" id="ProtNLM"/>
    </source>
</evidence>
<dbReference type="InterPro" id="IPR010765">
    <property type="entry name" value="DUF1350"/>
</dbReference>
<comment type="caution">
    <text evidence="2">The sequence shown here is derived from an EMBL/GenBank/DDBJ whole genome shotgun (WGS) entry which is preliminary data.</text>
</comment>
<proteinExistence type="predicted"/>
<dbReference type="AlphaFoldDB" id="A0A2R5FP12"/>
<accession>A0A2R5FP12</accession>
<evidence type="ECO:0000313" key="3">
    <source>
        <dbReference type="Proteomes" id="UP000245124"/>
    </source>
</evidence>
<organism evidence="2 3">
    <name type="scientific">Nostoc commune NIES-4072</name>
    <dbReference type="NCBI Taxonomy" id="2005467"/>
    <lineage>
        <taxon>Bacteria</taxon>
        <taxon>Bacillati</taxon>
        <taxon>Cyanobacteriota</taxon>
        <taxon>Cyanophyceae</taxon>
        <taxon>Nostocales</taxon>
        <taxon>Nostocaceae</taxon>
        <taxon>Nostoc</taxon>
    </lineage>
</organism>
<dbReference type="PANTHER" id="PTHR34127:SF1">
    <property type="entry name" value="OS04G0405600 PROTEIN"/>
    <property type="match status" value="1"/>
</dbReference>
<keyword evidence="1" id="KW-0812">Transmembrane</keyword>
<dbReference type="PANTHER" id="PTHR34127">
    <property type="entry name" value="OS04G0405600 PROTEIN"/>
    <property type="match status" value="1"/>
</dbReference>
<gene>
    <name evidence="2" type="ORF">NIES4072_28550</name>
</gene>
<evidence type="ECO:0000313" key="2">
    <source>
        <dbReference type="EMBL" id="GBG19188.1"/>
    </source>
</evidence>
<keyword evidence="1" id="KW-0472">Membrane</keyword>
<keyword evidence="1" id="KW-1133">Transmembrane helix</keyword>
<name>A0A2R5FP12_NOSCO</name>
<sequence>MVNTNLKLRFKPVSHSWVALHPQPKGVIQFIAGAFFGTFGPMIFYRYLLQCLYEQGYTIILLPFNFTFNHYVEAGFLMREQYEILPELVRMASVEGYDYEAYLDDKNFSWIGHSLGCKYISLLEGFTALPPEPQDREKFIRNLLSYTSDESQIESVIADINLLFEELKQKIVEDRKLIYSYVNREIKINSVFIKGQASVLLAPAIADTGSAIRPQFLANLIDNLGWGVKPTVEETQNLIKDSGLFNIMGLVCFQSDNIAKVTCEWFTNILKKPPQKFVQTVKGGHLKPLGIQLGKVVINLFNRPFIESVEERNRGFESHVIQLIEELKKNK</sequence>
<evidence type="ECO:0000256" key="1">
    <source>
        <dbReference type="SAM" id="Phobius"/>
    </source>
</evidence>
<dbReference type="EMBL" id="BDUD01000001">
    <property type="protein sequence ID" value="GBG19188.1"/>
    <property type="molecule type" value="Genomic_DNA"/>
</dbReference>
<feature type="transmembrane region" description="Helical" evidence="1">
    <location>
        <begin position="27"/>
        <end position="48"/>
    </location>
</feature>
<dbReference type="RefSeq" id="WP_109009032.1">
    <property type="nucleotide sequence ID" value="NZ_BDUD01000001.1"/>
</dbReference>
<reference evidence="2 3" key="1">
    <citation type="submission" date="2017-06" db="EMBL/GenBank/DDBJ databases">
        <title>Genome sequencing of cyanobaciteial culture collection at National Institute for Environmental Studies (NIES).</title>
        <authorList>
            <person name="Hirose Y."/>
            <person name="Shimura Y."/>
            <person name="Fujisawa T."/>
            <person name="Nakamura Y."/>
            <person name="Kawachi M."/>
        </authorList>
    </citation>
    <scope>NUCLEOTIDE SEQUENCE [LARGE SCALE GENOMIC DNA]</scope>
    <source>
        <strain evidence="2 3">NIES-4072</strain>
    </source>
</reference>
<dbReference type="Pfam" id="PF07082">
    <property type="entry name" value="DUF1350"/>
    <property type="match status" value="1"/>
</dbReference>
<keyword evidence="3" id="KW-1185">Reference proteome</keyword>
<dbReference type="OrthoDB" id="479210at2"/>
<dbReference type="Proteomes" id="UP000245124">
    <property type="component" value="Unassembled WGS sequence"/>
</dbReference>